<dbReference type="InterPro" id="IPR050175">
    <property type="entry name" value="Complex_I_Subunit_2"/>
</dbReference>
<feature type="transmembrane region" description="Helical" evidence="19">
    <location>
        <begin position="284"/>
        <end position="304"/>
    </location>
</feature>
<feature type="transmembrane region" description="Helical" evidence="19">
    <location>
        <begin position="54"/>
        <end position="73"/>
    </location>
</feature>
<name>A0A516IMC0_9ARAC</name>
<keyword evidence="6" id="KW-0813">Transport</keyword>
<evidence type="ECO:0000256" key="14">
    <source>
        <dbReference type="ARBA" id="ARBA00023075"/>
    </source>
</evidence>
<evidence type="ECO:0000256" key="16">
    <source>
        <dbReference type="ARBA" id="ARBA00023136"/>
    </source>
</evidence>
<evidence type="ECO:0000313" key="21">
    <source>
        <dbReference type="EMBL" id="QDP17917.1"/>
    </source>
</evidence>
<comment type="similarity">
    <text evidence="3">Belongs to the complex I subunit 2 family.</text>
</comment>
<keyword evidence="13" id="KW-0520">NAD</keyword>
<dbReference type="GO" id="GO:0008137">
    <property type="term" value="F:NADH dehydrogenase (ubiquinone) activity"/>
    <property type="evidence" value="ECO:0007669"/>
    <property type="project" value="UniProtKB-EC"/>
</dbReference>
<evidence type="ECO:0000256" key="7">
    <source>
        <dbReference type="ARBA" id="ARBA00022660"/>
    </source>
</evidence>
<geneLocation type="mitochondrion" evidence="21"/>
<dbReference type="AlphaFoldDB" id="A0A516IMC0"/>
<comment type="catalytic activity">
    <reaction evidence="18">
        <text>a ubiquinone + NADH + 5 H(+)(in) = a ubiquinol + NAD(+) + 4 H(+)(out)</text>
        <dbReference type="Rhea" id="RHEA:29091"/>
        <dbReference type="Rhea" id="RHEA-COMP:9565"/>
        <dbReference type="Rhea" id="RHEA-COMP:9566"/>
        <dbReference type="ChEBI" id="CHEBI:15378"/>
        <dbReference type="ChEBI" id="CHEBI:16389"/>
        <dbReference type="ChEBI" id="CHEBI:17976"/>
        <dbReference type="ChEBI" id="CHEBI:57540"/>
        <dbReference type="ChEBI" id="CHEBI:57945"/>
        <dbReference type="EC" id="7.1.1.2"/>
    </reaction>
</comment>
<feature type="transmembrane region" description="Helical" evidence="19">
    <location>
        <begin position="178"/>
        <end position="202"/>
    </location>
</feature>
<evidence type="ECO:0000256" key="8">
    <source>
        <dbReference type="ARBA" id="ARBA00022692"/>
    </source>
</evidence>
<keyword evidence="15 21" id="KW-0496">Mitochondrion</keyword>
<accession>A0A516IMC0</accession>
<feature type="transmembrane region" description="Helical" evidence="19">
    <location>
        <begin position="239"/>
        <end position="263"/>
    </location>
</feature>
<dbReference type="EC" id="7.1.1.2" evidence="4"/>
<evidence type="ECO:0000256" key="6">
    <source>
        <dbReference type="ARBA" id="ARBA00022448"/>
    </source>
</evidence>
<evidence type="ECO:0000259" key="20">
    <source>
        <dbReference type="Pfam" id="PF00361"/>
    </source>
</evidence>
<evidence type="ECO:0000256" key="18">
    <source>
        <dbReference type="ARBA" id="ARBA00049551"/>
    </source>
</evidence>
<dbReference type="GO" id="GO:0006120">
    <property type="term" value="P:mitochondrial electron transport, NADH to ubiquinone"/>
    <property type="evidence" value="ECO:0007669"/>
    <property type="project" value="TreeGrafter"/>
</dbReference>
<keyword evidence="8 19" id="KW-0812">Transmembrane</keyword>
<feature type="domain" description="NADH:quinone oxidoreductase/Mrp antiporter transmembrane" evidence="20">
    <location>
        <begin position="84"/>
        <end position="257"/>
    </location>
</feature>
<sequence length="305" mass="34701">MMFLGIVVLYALSFCLVVGFDEWFVVWIGLELNMISFLMLGYKACNLLVVEAMGSYFFVQSLASGVVLGMMYLGWNDAIWGALLAMKMGVGPFYGWYIKVLQSLKWWTNYILMIFQKIILLLLMSEIVSFIVWSIGLMSLIIGLFGIFGQINLKVVLGFSSVFHSGWMLLLMGEDYIWGVYLIVYGLMMLGVVEVMNNYGFVSILSSFSKNKSSLILLILNLGGIPPLTGFILKWLSFYVLWLFDYGVLLLMVFISVGMLFVYMRMAYDVMLGGMLYSAWNVSFDMFVPMEMLCFVGVILLFLMN</sequence>
<evidence type="ECO:0000256" key="4">
    <source>
        <dbReference type="ARBA" id="ARBA00012944"/>
    </source>
</evidence>
<evidence type="ECO:0000256" key="11">
    <source>
        <dbReference type="ARBA" id="ARBA00022982"/>
    </source>
</evidence>
<evidence type="ECO:0000256" key="3">
    <source>
        <dbReference type="ARBA" id="ARBA00007012"/>
    </source>
</evidence>
<dbReference type="GO" id="GO:0005743">
    <property type="term" value="C:mitochondrial inner membrane"/>
    <property type="evidence" value="ECO:0007669"/>
    <property type="project" value="UniProtKB-SubCell"/>
</dbReference>
<proteinExistence type="inferred from homology"/>
<evidence type="ECO:0000256" key="12">
    <source>
        <dbReference type="ARBA" id="ARBA00022989"/>
    </source>
</evidence>
<keyword evidence="11" id="KW-0249">Electron transport</keyword>
<comment type="function">
    <text evidence="1">Core subunit of the mitochondrial membrane respiratory chain NADH dehydrogenase (Complex I) that is believed to belong to the minimal assembly required for catalysis. Complex I functions in the transfer of electrons from NADH to the respiratory chain. The immediate electron acceptor for the enzyme is believed to be ubiquinone.</text>
</comment>
<protein>
    <recommendedName>
        <fullName evidence="5">NADH-ubiquinone oxidoreductase chain 2</fullName>
        <ecNumber evidence="4">7.1.1.2</ecNumber>
    </recommendedName>
    <alternativeName>
        <fullName evidence="17">NADH dehydrogenase subunit 2</fullName>
    </alternativeName>
</protein>
<keyword evidence="10" id="KW-1278">Translocase</keyword>
<feature type="transmembrane region" description="Helical" evidence="19">
    <location>
        <begin position="79"/>
        <end position="97"/>
    </location>
</feature>
<dbReference type="Pfam" id="PF00361">
    <property type="entry name" value="Proton_antipo_M"/>
    <property type="match status" value="1"/>
</dbReference>
<evidence type="ECO:0000256" key="15">
    <source>
        <dbReference type="ARBA" id="ARBA00023128"/>
    </source>
</evidence>
<evidence type="ECO:0000256" key="5">
    <source>
        <dbReference type="ARBA" id="ARBA00021008"/>
    </source>
</evidence>
<evidence type="ECO:0000256" key="19">
    <source>
        <dbReference type="SAM" id="Phobius"/>
    </source>
</evidence>
<dbReference type="EMBL" id="MN052924">
    <property type="protein sequence ID" value="QDP17917.1"/>
    <property type="molecule type" value="Genomic_DNA"/>
</dbReference>
<dbReference type="PANTHER" id="PTHR46552:SF1">
    <property type="entry name" value="NADH-UBIQUINONE OXIDOREDUCTASE CHAIN 2"/>
    <property type="match status" value="1"/>
</dbReference>
<reference evidence="21" key="1">
    <citation type="journal article" date="2019" name="BMC Genomics">
        <title>Arm-less mitochondrial tRNAs conserved for over 30 millions of years in spiders.</title>
        <authorList>
            <person name="Pons J."/>
            <person name="Bover P."/>
            <person name="Bidegaray-Batista L."/>
            <person name="Arnedo M."/>
        </authorList>
    </citation>
    <scope>NUCLEOTIDE SEQUENCE</scope>
    <source>
        <strain evidence="21">K350</strain>
    </source>
</reference>
<keyword evidence="16 19" id="KW-0472">Membrane</keyword>
<gene>
    <name evidence="21" type="primary">nad2</name>
</gene>
<keyword evidence="9" id="KW-0999">Mitochondrion inner membrane</keyword>
<evidence type="ECO:0000256" key="9">
    <source>
        <dbReference type="ARBA" id="ARBA00022792"/>
    </source>
</evidence>
<evidence type="ECO:0000256" key="10">
    <source>
        <dbReference type="ARBA" id="ARBA00022967"/>
    </source>
</evidence>
<evidence type="ECO:0000256" key="2">
    <source>
        <dbReference type="ARBA" id="ARBA00004448"/>
    </source>
</evidence>
<organism evidence="21">
    <name type="scientific">Harpactocrates apennicola</name>
    <dbReference type="NCBI Taxonomy" id="1110479"/>
    <lineage>
        <taxon>Eukaryota</taxon>
        <taxon>Metazoa</taxon>
        <taxon>Ecdysozoa</taxon>
        <taxon>Arthropoda</taxon>
        <taxon>Chelicerata</taxon>
        <taxon>Arachnida</taxon>
        <taxon>Araneae</taxon>
        <taxon>Araneomorphae</taxon>
        <taxon>Haplogynae</taxon>
        <taxon>Dysderoidea</taxon>
        <taxon>Dysderidae</taxon>
        <taxon>Harpactocrates</taxon>
    </lineage>
</organism>
<dbReference type="PANTHER" id="PTHR46552">
    <property type="entry name" value="NADH-UBIQUINONE OXIDOREDUCTASE CHAIN 2"/>
    <property type="match status" value="1"/>
</dbReference>
<dbReference type="InterPro" id="IPR001750">
    <property type="entry name" value="ND/Mrp_TM"/>
</dbReference>
<keyword evidence="12 19" id="KW-1133">Transmembrane helix</keyword>
<feature type="transmembrane region" description="Helical" evidence="19">
    <location>
        <begin position="214"/>
        <end position="233"/>
    </location>
</feature>
<evidence type="ECO:0000256" key="13">
    <source>
        <dbReference type="ARBA" id="ARBA00023027"/>
    </source>
</evidence>
<evidence type="ECO:0000256" key="17">
    <source>
        <dbReference type="ARBA" id="ARBA00031028"/>
    </source>
</evidence>
<evidence type="ECO:0000256" key="1">
    <source>
        <dbReference type="ARBA" id="ARBA00003257"/>
    </source>
</evidence>
<keyword evidence="7" id="KW-0679">Respiratory chain</keyword>
<keyword evidence="14" id="KW-0830">Ubiquinone</keyword>
<comment type="subcellular location">
    <subcellularLocation>
        <location evidence="2">Mitochondrion inner membrane</location>
        <topology evidence="2">Multi-pass membrane protein</topology>
    </subcellularLocation>
</comment>